<dbReference type="PANTHER" id="PTHR37953:SF1">
    <property type="entry name" value="UPF0127 PROTEIN MJ1496"/>
    <property type="match status" value="1"/>
</dbReference>
<dbReference type="Pfam" id="PF02643">
    <property type="entry name" value="DUF192"/>
    <property type="match status" value="1"/>
</dbReference>
<organism evidence="1 2">
    <name type="scientific">Ancylobacter novellus</name>
    <name type="common">Thiobacillus novellus</name>
    <dbReference type="NCBI Taxonomy" id="921"/>
    <lineage>
        <taxon>Bacteria</taxon>
        <taxon>Pseudomonadati</taxon>
        <taxon>Pseudomonadota</taxon>
        <taxon>Alphaproteobacteria</taxon>
        <taxon>Hyphomicrobiales</taxon>
        <taxon>Xanthobacteraceae</taxon>
        <taxon>Ancylobacter</taxon>
    </lineage>
</organism>
<evidence type="ECO:0000313" key="1">
    <source>
        <dbReference type="EMBL" id="PZQ78746.1"/>
    </source>
</evidence>
<reference evidence="1 2" key="1">
    <citation type="submission" date="2017-08" db="EMBL/GenBank/DDBJ databases">
        <title>Infants hospitalized years apart are colonized by the same room-sourced microbial strains.</title>
        <authorList>
            <person name="Brooks B."/>
            <person name="Olm M.R."/>
            <person name="Firek B.A."/>
            <person name="Baker R."/>
            <person name="Thomas B.C."/>
            <person name="Morowitz M.J."/>
            <person name="Banfield J.F."/>
        </authorList>
    </citation>
    <scope>NUCLEOTIDE SEQUENCE [LARGE SCALE GENOMIC DNA]</scope>
    <source>
        <strain evidence="1">S2_005_001_R2_27</strain>
    </source>
</reference>
<name>A0A2W5QP01_ANCNO</name>
<protein>
    <recommendedName>
        <fullName evidence="3">DUF192 domain-containing protein</fullName>
    </recommendedName>
</protein>
<dbReference type="PANTHER" id="PTHR37953">
    <property type="entry name" value="UPF0127 PROTEIN MJ1496"/>
    <property type="match status" value="1"/>
</dbReference>
<dbReference type="AlphaFoldDB" id="A0A2W5QP01"/>
<dbReference type="Gene3D" id="2.60.120.1140">
    <property type="entry name" value="Protein of unknown function DUF192"/>
    <property type="match status" value="1"/>
</dbReference>
<dbReference type="Proteomes" id="UP000248887">
    <property type="component" value="Unassembled WGS sequence"/>
</dbReference>
<dbReference type="EMBL" id="QFQD01000122">
    <property type="protein sequence ID" value="PZQ78746.1"/>
    <property type="molecule type" value="Genomic_DNA"/>
</dbReference>
<comment type="caution">
    <text evidence="1">The sequence shown here is derived from an EMBL/GenBank/DDBJ whole genome shotgun (WGS) entry which is preliminary data.</text>
</comment>
<proteinExistence type="predicted"/>
<dbReference type="InterPro" id="IPR003795">
    <property type="entry name" value="DUF192"/>
</dbReference>
<sequence>MSLARSSSRMRAGFPACFRALGAALLLLAGLIAAPRAEAASFEKLTIETKNGPVDFNIELAMTPAERAKGLMYRTELTPTSGMLFDFGVDQPVYMWMKNTYIPLDMVFIRADGRIARIAENTTPLSTATIESGGPVRAVLELAGGTARARGIVAGDKVTHRLFVPR</sequence>
<evidence type="ECO:0000313" key="2">
    <source>
        <dbReference type="Proteomes" id="UP000248887"/>
    </source>
</evidence>
<evidence type="ECO:0008006" key="3">
    <source>
        <dbReference type="Google" id="ProtNLM"/>
    </source>
</evidence>
<accession>A0A2W5QP01</accession>
<gene>
    <name evidence="1" type="ORF">DI549_21995</name>
</gene>
<dbReference type="InterPro" id="IPR038695">
    <property type="entry name" value="Saro_0823-like_sf"/>
</dbReference>